<dbReference type="EMBL" id="JBEUOH010000002">
    <property type="protein sequence ID" value="KAL0901924.1"/>
    <property type="molecule type" value="Genomic_DNA"/>
</dbReference>
<comment type="caution">
    <text evidence="4">The sequence shown here is derived from an EMBL/GenBank/DDBJ whole genome shotgun (WGS) entry which is preliminary data.</text>
</comment>
<reference evidence="4 5" key="1">
    <citation type="submission" date="2024-06" db="EMBL/GenBank/DDBJ databases">
        <title>A chromosome-level genome assembly of beet webworm, Loxostege sticticalis.</title>
        <authorList>
            <person name="Zhang Y."/>
        </authorList>
    </citation>
    <scope>NUCLEOTIDE SEQUENCE [LARGE SCALE GENOMIC DNA]</scope>
    <source>
        <strain evidence="4">AQ026</strain>
        <tissue evidence="4">Whole body</tissue>
    </source>
</reference>
<evidence type="ECO:0000256" key="1">
    <source>
        <dbReference type="SAM" id="Coils"/>
    </source>
</evidence>
<accession>A0ABR3ILG5</accession>
<feature type="domain" description="FP protein C-terminal" evidence="3">
    <location>
        <begin position="202"/>
        <end position="252"/>
    </location>
</feature>
<dbReference type="Pfam" id="PF25298">
    <property type="entry name" value="Baculo_FP_2nd"/>
    <property type="match status" value="1"/>
</dbReference>
<sequence>MSRGTKSQVSKSKAEQSPNTELSSVFTELRQLRHELSEVKHQNREIKTQMTSLSETLKQTLNEHSKQLQHVDLEIANLKSTVGILQQQLAARDQDSLRNHLEISGITEESNENLSHVVLVASRKIGIELAESDIEDVQRVGSRSGKSKTDTQNKIPRPIVVKLLRKCKRDDILRAAKSRRSVTSEDIVAGQPSKIFFNERLTKENRNLFRDARLRTKEYGFRYCWVRSGNIYVRKGDGKPAIRITSNDDLDEKVGAAKAAEESSIGLV</sequence>
<gene>
    <name evidence="4" type="ORF">ABMA27_007069</name>
</gene>
<protein>
    <recommendedName>
        <fullName evidence="3">FP protein C-terminal domain-containing protein</fullName>
    </recommendedName>
</protein>
<dbReference type="Proteomes" id="UP001549920">
    <property type="component" value="Unassembled WGS sequence"/>
</dbReference>
<evidence type="ECO:0000259" key="3">
    <source>
        <dbReference type="Pfam" id="PF25298"/>
    </source>
</evidence>
<keyword evidence="1" id="KW-0175">Coiled coil</keyword>
<evidence type="ECO:0000256" key="2">
    <source>
        <dbReference type="SAM" id="MobiDB-lite"/>
    </source>
</evidence>
<dbReference type="InterPro" id="IPR057251">
    <property type="entry name" value="FP_C"/>
</dbReference>
<organism evidence="4 5">
    <name type="scientific">Loxostege sticticalis</name>
    <name type="common">Beet webworm moth</name>
    <dbReference type="NCBI Taxonomy" id="481309"/>
    <lineage>
        <taxon>Eukaryota</taxon>
        <taxon>Metazoa</taxon>
        <taxon>Ecdysozoa</taxon>
        <taxon>Arthropoda</taxon>
        <taxon>Hexapoda</taxon>
        <taxon>Insecta</taxon>
        <taxon>Pterygota</taxon>
        <taxon>Neoptera</taxon>
        <taxon>Endopterygota</taxon>
        <taxon>Lepidoptera</taxon>
        <taxon>Glossata</taxon>
        <taxon>Ditrysia</taxon>
        <taxon>Pyraloidea</taxon>
        <taxon>Crambidae</taxon>
        <taxon>Pyraustinae</taxon>
        <taxon>Loxostege</taxon>
    </lineage>
</organism>
<evidence type="ECO:0000313" key="4">
    <source>
        <dbReference type="EMBL" id="KAL0901924.1"/>
    </source>
</evidence>
<proteinExistence type="predicted"/>
<name>A0ABR3ILG5_LOXSC</name>
<evidence type="ECO:0000313" key="5">
    <source>
        <dbReference type="Proteomes" id="UP001549920"/>
    </source>
</evidence>
<feature type="region of interest" description="Disordered" evidence="2">
    <location>
        <begin position="1"/>
        <end position="24"/>
    </location>
</feature>
<feature type="coiled-coil region" evidence="1">
    <location>
        <begin position="29"/>
        <end position="81"/>
    </location>
</feature>
<dbReference type="Gene3D" id="3.30.70.1820">
    <property type="entry name" value="L1 transposable element, RRM domain"/>
    <property type="match status" value="1"/>
</dbReference>
<keyword evidence="5" id="KW-1185">Reference proteome</keyword>